<keyword evidence="5 8" id="KW-0812">Transmembrane</keyword>
<dbReference type="Pfam" id="PF02028">
    <property type="entry name" value="BCCT"/>
    <property type="match status" value="1"/>
</dbReference>
<dbReference type="EMBL" id="AFGF01000017">
    <property type="protein sequence ID" value="EGO65579.1"/>
    <property type="molecule type" value="Genomic_DNA"/>
</dbReference>
<evidence type="ECO:0000256" key="6">
    <source>
        <dbReference type="ARBA" id="ARBA00022989"/>
    </source>
</evidence>
<keyword evidence="3" id="KW-0813">Transport</keyword>
<accession>F7NF18</accession>
<name>F7NF18_9FIRM</name>
<keyword evidence="6 8" id="KW-1133">Transmembrane helix</keyword>
<dbReference type="GO" id="GO:0005886">
    <property type="term" value="C:plasma membrane"/>
    <property type="evidence" value="ECO:0007669"/>
    <property type="project" value="UniProtKB-SubCell"/>
</dbReference>
<gene>
    <name evidence="9" type="ORF">ALO_03186</name>
</gene>
<evidence type="ECO:0000256" key="2">
    <source>
        <dbReference type="ARBA" id="ARBA00005658"/>
    </source>
</evidence>
<sequence>MEKESKKKDSWKTQMNWASFGMSSGFLFSFIIACLINRDVTYSIVKVCFDFVAGYFGGLLQVMLVVFWIIVMMIALSKCGKIRIGGKNAKKAVSTFSWYSIIIMTMTAAGGMFWAGAEPFVHFMSLPAHFPGIQSGTSEAVNYAMAQSFLHWGVLVWGASAFCIPLLVYAKEIKNLPMRPSSMLYPVLGEKGVRGVPGKVLDGLALIGVAAGTVGPTGFIGLQLSFVLHDLWGVPDTVATQMIVIAVAMVLFIFSACTGLHKGMDYLAKATVYLTVVLGAAMMIFGRGLFSVDSFITGYGIYITDFFKMAFSRADISWVSIWTVFYEAWFLSFGPSMAVLVITLSKGRTLREVLIGIAVMCPLFTNFWFAILGSPTIAVEIQNPGVISAAFNNFGVPSVLFTMLHHIPLSSIWIPIAIALVALHLVDTGAGVAYSMSTQVTNMDVPYVWVRAMFCVLLAAVAALLVWIGDDNAMNTLQSFMVIGGLPMLIFYIILIPGVYKAAKGLYRSKKHRLDPDDDFIEEEPVETVLAAAAEASPADNQTL</sequence>
<dbReference type="Proteomes" id="UP000003240">
    <property type="component" value="Unassembled WGS sequence"/>
</dbReference>
<feature type="transmembrane region" description="Helical" evidence="8">
    <location>
        <begin position="316"/>
        <end position="341"/>
    </location>
</feature>
<evidence type="ECO:0000256" key="4">
    <source>
        <dbReference type="ARBA" id="ARBA00022475"/>
    </source>
</evidence>
<evidence type="ECO:0000256" key="5">
    <source>
        <dbReference type="ARBA" id="ARBA00022692"/>
    </source>
</evidence>
<dbReference type="GO" id="GO:0022857">
    <property type="term" value="F:transmembrane transporter activity"/>
    <property type="evidence" value="ECO:0007669"/>
    <property type="project" value="InterPro"/>
</dbReference>
<feature type="transmembrane region" description="Helical" evidence="8">
    <location>
        <begin position="412"/>
        <end position="436"/>
    </location>
</feature>
<dbReference type="PANTHER" id="PTHR30047:SF7">
    <property type="entry name" value="HIGH-AFFINITY CHOLINE TRANSPORT PROTEIN"/>
    <property type="match status" value="1"/>
</dbReference>
<feature type="transmembrane region" description="Helical" evidence="8">
    <location>
        <begin position="149"/>
        <end position="170"/>
    </location>
</feature>
<keyword evidence="10" id="KW-1185">Reference proteome</keyword>
<feature type="transmembrane region" description="Helical" evidence="8">
    <location>
        <begin position="238"/>
        <end position="260"/>
    </location>
</feature>
<keyword evidence="4" id="KW-1003">Cell membrane</keyword>
<keyword evidence="7 8" id="KW-0472">Membrane</keyword>
<dbReference type="RefSeq" id="WP_004092747.1">
    <property type="nucleotide sequence ID" value="NZ_AFGF01000017.1"/>
</dbReference>
<evidence type="ECO:0000256" key="8">
    <source>
        <dbReference type="SAM" id="Phobius"/>
    </source>
</evidence>
<dbReference type="STRING" id="1009370.ALO_03186"/>
<comment type="subcellular location">
    <subcellularLocation>
        <location evidence="1">Cell membrane</location>
        <topology evidence="1">Multi-pass membrane protein</topology>
    </subcellularLocation>
</comment>
<feature type="transmembrane region" description="Helical" evidence="8">
    <location>
        <begin position="20"/>
        <end position="40"/>
    </location>
</feature>
<reference evidence="9 10" key="1">
    <citation type="journal article" date="2011" name="EMBO J.">
        <title>Structural diversity of bacterial flagellar motors.</title>
        <authorList>
            <person name="Chen S."/>
            <person name="Beeby M."/>
            <person name="Murphy G.E."/>
            <person name="Leadbetter J.R."/>
            <person name="Hendrixson D.R."/>
            <person name="Briegel A."/>
            <person name="Li Z."/>
            <person name="Shi J."/>
            <person name="Tocheva E.I."/>
            <person name="Muller A."/>
            <person name="Dobro M.J."/>
            <person name="Jensen G.J."/>
        </authorList>
    </citation>
    <scope>NUCLEOTIDE SEQUENCE [LARGE SCALE GENOMIC DNA]</scope>
    <source>
        <strain evidence="9 10">DSM 6540</strain>
    </source>
</reference>
<evidence type="ECO:0000256" key="1">
    <source>
        <dbReference type="ARBA" id="ARBA00004651"/>
    </source>
</evidence>
<dbReference type="InterPro" id="IPR000060">
    <property type="entry name" value="BCCT_transptr"/>
</dbReference>
<feature type="transmembrane region" description="Helical" evidence="8">
    <location>
        <begin position="272"/>
        <end position="296"/>
    </location>
</feature>
<evidence type="ECO:0000256" key="7">
    <source>
        <dbReference type="ARBA" id="ARBA00023136"/>
    </source>
</evidence>
<feature type="transmembrane region" description="Helical" evidence="8">
    <location>
        <begin position="480"/>
        <end position="503"/>
    </location>
</feature>
<dbReference type="eggNOG" id="COG1292">
    <property type="taxonomic scope" value="Bacteria"/>
</dbReference>
<proteinExistence type="inferred from homology"/>
<protein>
    <submittedName>
        <fullName evidence="9">Glycine/betane ABC transporter</fullName>
    </submittedName>
</protein>
<feature type="transmembrane region" description="Helical" evidence="8">
    <location>
        <begin position="353"/>
        <end position="371"/>
    </location>
</feature>
<dbReference type="OrthoDB" id="9775735at2"/>
<feature type="transmembrane region" description="Helical" evidence="8">
    <location>
        <begin position="204"/>
        <end position="226"/>
    </location>
</feature>
<dbReference type="PROSITE" id="PS51257">
    <property type="entry name" value="PROKAR_LIPOPROTEIN"/>
    <property type="match status" value="1"/>
</dbReference>
<dbReference type="PANTHER" id="PTHR30047">
    <property type="entry name" value="HIGH-AFFINITY CHOLINE TRANSPORT PROTEIN-RELATED"/>
    <property type="match status" value="1"/>
</dbReference>
<evidence type="ECO:0000313" key="10">
    <source>
        <dbReference type="Proteomes" id="UP000003240"/>
    </source>
</evidence>
<organism evidence="9 10">
    <name type="scientific">Acetonema longum DSM 6540</name>
    <dbReference type="NCBI Taxonomy" id="1009370"/>
    <lineage>
        <taxon>Bacteria</taxon>
        <taxon>Bacillati</taxon>
        <taxon>Bacillota</taxon>
        <taxon>Negativicutes</taxon>
        <taxon>Acetonemataceae</taxon>
        <taxon>Acetonema</taxon>
    </lineage>
</organism>
<comment type="caution">
    <text evidence="9">The sequence shown here is derived from an EMBL/GenBank/DDBJ whole genome shotgun (WGS) entry which is preliminary data.</text>
</comment>
<feature type="transmembrane region" description="Helical" evidence="8">
    <location>
        <begin position="96"/>
        <end position="117"/>
    </location>
</feature>
<comment type="similarity">
    <text evidence="2">Belongs to the BCCT transporter (TC 2.A.15) family.</text>
</comment>
<evidence type="ECO:0000256" key="3">
    <source>
        <dbReference type="ARBA" id="ARBA00022448"/>
    </source>
</evidence>
<feature type="transmembrane region" description="Helical" evidence="8">
    <location>
        <begin position="448"/>
        <end position="468"/>
    </location>
</feature>
<feature type="transmembrane region" description="Helical" evidence="8">
    <location>
        <begin position="52"/>
        <end position="76"/>
    </location>
</feature>
<dbReference type="AlphaFoldDB" id="F7NF18"/>
<evidence type="ECO:0000313" key="9">
    <source>
        <dbReference type="EMBL" id="EGO65579.1"/>
    </source>
</evidence>